<dbReference type="PANTHER" id="PTHR43603:SF1">
    <property type="entry name" value="ZINC-REGULATED GTPASE METALLOPROTEIN ACTIVATOR 1"/>
    <property type="match status" value="1"/>
</dbReference>
<dbReference type="SUPFAM" id="SSF52540">
    <property type="entry name" value="P-loop containing nucleoside triphosphate hydrolases"/>
    <property type="match status" value="1"/>
</dbReference>
<evidence type="ECO:0000256" key="1">
    <source>
        <dbReference type="ARBA" id="ARBA00045658"/>
    </source>
</evidence>
<dbReference type="Pfam" id="PF02492">
    <property type="entry name" value="cobW"/>
    <property type="match status" value="1"/>
</dbReference>
<dbReference type="AlphaFoldDB" id="A0AAV2VHT0"/>
<dbReference type="InterPro" id="IPR011629">
    <property type="entry name" value="CobW-like_C"/>
</dbReference>
<reference evidence="3 4" key="1">
    <citation type="journal article" date="2013" name="ISME J.">
        <title>Comparative genomics of pathogenic lineages of Vibrio nigripulchritudo identifies virulence-associated traits.</title>
        <authorList>
            <person name="Goudenege D."/>
            <person name="Labreuche Y."/>
            <person name="Krin E."/>
            <person name="Ansquer D."/>
            <person name="Mangenot S."/>
            <person name="Calteau A."/>
            <person name="Medigue C."/>
            <person name="Mazel D."/>
            <person name="Polz M.F."/>
            <person name="Le Roux F."/>
        </authorList>
    </citation>
    <scope>NUCLEOTIDE SEQUENCE [LARGE SCALE GENOMIC DNA]</scope>
    <source>
        <strain evidence="3 4">SOn1</strain>
    </source>
</reference>
<dbReference type="SUPFAM" id="SSF90002">
    <property type="entry name" value="Hypothetical protein YjiA, C-terminal domain"/>
    <property type="match status" value="1"/>
</dbReference>
<organism evidence="3 4">
    <name type="scientific">Vibrio nigripulchritudo SOn1</name>
    <dbReference type="NCBI Taxonomy" id="1238450"/>
    <lineage>
        <taxon>Bacteria</taxon>
        <taxon>Pseudomonadati</taxon>
        <taxon>Pseudomonadota</taxon>
        <taxon>Gammaproteobacteria</taxon>
        <taxon>Vibrionales</taxon>
        <taxon>Vibrionaceae</taxon>
        <taxon>Vibrio</taxon>
    </lineage>
</organism>
<comment type="caution">
    <text evidence="3">The sequence shown here is derived from an EMBL/GenBank/DDBJ whole genome shotgun (WGS) entry which is preliminary data.</text>
</comment>
<evidence type="ECO:0000259" key="2">
    <source>
        <dbReference type="SMART" id="SM00833"/>
    </source>
</evidence>
<feature type="domain" description="CobW C-terminal" evidence="2">
    <location>
        <begin position="253"/>
        <end position="373"/>
    </location>
</feature>
<proteinExistence type="predicted"/>
<gene>
    <name evidence="3" type="ORF">VIBNISOn1_1070027</name>
</gene>
<dbReference type="InterPro" id="IPR051927">
    <property type="entry name" value="Zn_Chap_cDPG_Synth"/>
</dbReference>
<evidence type="ECO:0000313" key="3">
    <source>
        <dbReference type="EMBL" id="CCO44255.1"/>
    </source>
</evidence>
<dbReference type="Gene3D" id="3.40.50.300">
    <property type="entry name" value="P-loop containing nucleotide triphosphate hydrolases"/>
    <property type="match status" value="1"/>
</dbReference>
<evidence type="ECO:0000313" key="4">
    <source>
        <dbReference type="Proteomes" id="UP000018211"/>
    </source>
</evidence>
<dbReference type="Pfam" id="PF07683">
    <property type="entry name" value="CobW_C"/>
    <property type="match status" value="1"/>
</dbReference>
<dbReference type="Proteomes" id="UP000018211">
    <property type="component" value="Unassembled WGS sequence"/>
</dbReference>
<protein>
    <submittedName>
        <fullName evidence="3">Cobalamin (Vitamin B12) biosynthesis CobW-like</fullName>
    </submittedName>
</protein>
<dbReference type="InterPro" id="IPR027417">
    <property type="entry name" value="P-loop_NTPase"/>
</dbReference>
<dbReference type="EMBL" id="CAOF01000010">
    <property type="protein sequence ID" value="CCO44255.1"/>
    <property type="molecule type" value="Genomic_DNA"/>
</dbReference>
<dbReference type="PANTHER" id="PTHR43603">
    <property type="entry name" value="COBW DOMAIN-CONTAINING PROTEIN DDB_G0274527"/>
    <property type="match status" value="1"/>
</dbReference>
<dbReference type="RefSeq" id="WP_022610181.1">
    <property type="nucleotide sequence ID" value="NZ_LK391965.1"/>
</dbReference>
<name>A0AAV2VHT0_9VIBR</name>
<accession>A0AAV2VHT0</accession>
<dbReference type="InterPro" id="IPR003495">
    <property type="entry name" value="CobW/HypB/UreG_nucleotide-bd"/>
</dbReference>
<comment type="function">
    <text evidence="1">Zinc chaperone that directly transfers zinc cofactor to target proteins, thereby activating them. Zinc is transferred from the CXCC motif in the GTPase domain to the zinc binding site in target proteins in a process requiring GTP hydrolysis.</text>
</comment>
<sequence>MATIPVTILHGFLGSGKTTVLRSVLAQTQDADSVPSVVVNDMSELDVDGVLIMNTDVVNENNGNFMTISGDSVSSPEGVKKLHKALTRLVKKKQPPWILIETSGSSHPLPLVEYFKRQQHAYSLKGVITLVDSTWLRDDYDHAEDLIPTWQENLQKGIRGLENLLVEQIMFSNRVFLTKTDKLESESVKRIAQALHPLNPYANIIQTSWGNVGIEQFRDIENYNFFLVEQLSAELRDQVNAPLTLAGKHDQKIVAKVIKDDRPFHPVRLWQTCHSYLTKGVFRSKGFFWMPTRDDVSLLWSQANGNVGLEVVGFWRESVIHDESQDFTPEQRAIIQEKIDAVESRFGDRRCRLTVIGQSDEADTFIEALNRCFLTDEELELWKSGGEFDDPWPKKVAKV</sequence>
<dbReference type="SMART" id="SM00833">
    <property type="entry name" value="CobW_C"/>
    <property type="match status" value="1"/>
</dbReference>